<keyword evidence="1" id="KW-1133">Transmembrane helix</keyword>
<dbReference type="InterPro" id="IPR032816">
    <property type="entry name" value="VTT_dom"/>
</dbReference>
<feature type="domain" description="VTT" evidence="2">
    <location>
        <begin position="33"/>
        <end position="149"/>
    </location>
</feature>
<evidence type="ECO:0000313" key="3">
    <source>
        <dbReference type="EMBL" id="MBI5168327.1"/>
    </source>
</evidence>
<feature type="transmembrane region" description="Helical" evidence="1">
    <location>
        <begin position="153"/>
        <end position="174"/>
    </location>
</feature>
<protein>
    <submittedName>
        <fullName evidence="3">VTT domain-containing protein</fullName>
    </submittedName>
</protein>
<accession>A0A933W7D9</accession>
<feature type="transmembrane region" description="Helical" evidence="1">
    <location>
        <begin position="45"/>
        <end position="70"/>
    </location>
</feature>
<name>A0A933W7D9_UNCEI</name>
<sequence length="180" mass="19309">MFQALLDAAGQSLPVLCLLLFVDGATTGAGTTPLLLLSARHHEPWMVAVAGGASSAAGSAVQLLAFRWMLGQQRPWMTRFLPSREKIEATLAQYPSASFVAIAVARATPMPDAPLKLVAAVIGYPIWRYVLAVMLGALPYYAALAYIGHEFPLPPWVIGAIAGVVVLGFAIDLLRRRMRP</sequence>
<evidence type="ECO:0000313" key="4">
    <source>
        <dbReference type="Proteomes" id="UP000696931"/>
    </source>
</evidence>
<evidence type="ECO:0000259" key="2">
    <source>
        <dbReference type="Pfam" id="PF09335"/>
    </source>
</evidence>
<organism evidence="3 4">
    <name type="scientific">Eiseniibacteriota bacterium</name>
    <dbReference type="NCBI Taxonomy" id="2212470"/>
    <lineage>
        <taxon>Bacteria</taxon>
        <taxon>Candidatus Eiseniibacteriota</taxon>
    </lineage>
</organism>
<feature type="transmembrane region" description="Helical" evidence="1">
    <location>
        <begin position="126"/>
        <end position="147"/>
    </location>
</feature>
<dbReference type="Proteomes" id="UP000696931">
    <property type="component" value="Unassembled WGS sequence"/>
</dbReference>
<keyword evidence="1" id="KW-0472">Membrane</keyword>
<dbReference type="Pfam" id="PF09335">
    <property type="entry name" value="VTT_dom"/>
    <property type="match status" value="1"/>
</dbReference>
<proteinExistence type="predicted"/>
<comment type="caution">
    <text evidence="3">The sequence shown here is derived from an EMBL/GenBank/DDBJ whole genome shotgun (WGS) entry which is preliminary data.</text>
</comment>
<keyword evidence="1" id="KW-0812">Transmembrane</keyword>
<reference evidence="3" key="1">
    <citation type="submission" date="2020-07" db="EMBL/GenBank/DDBJ databases">
        <title>Huge and variable diversity of episymbiotic CPR bacteria and DPANN archaea in groundwater ecosystems.</title>
        <authorList>
            <person name="He C.Y."/>
            <person name="Keren R."/>
            <person name="Whittaker M."/>
            <person name="Farag I.F."/>
            <person name="Doudna J."/>
            <person name="Cate J.H.D."/>
            <person name="Banfield J.F."/>
        </authorList>
    </citation>
    <scope>NUCLEOTIDE SEQUENCE</scope>
    <source>
        <strain evidence="3">NC_groundwater_1813_Pr3_B-0.1um_71_17</strain>
    </source>
</reference>
<evidence type="ECO:0000256" key="1">
    <source>
        <dbReference type="SAM" id="Phobius"/>
    </source>
</evidence>
<gene>
    <name evidence="3" type="ORF">HZA61_02445</name>
</gene>
<dbReference type="AlphaFoldDB" id="A0A933W7D9"/>
<dbReference type="EMBL" id="JACRIW010000020">
    <property type="protein sequence ID" value="MBI5168327.1"/>
    <property type="molecule type" value="Genomic_DNA"/>
</dbReference>